<reference evidence="3 4" key="1">
    <citation type="submission" date="2020-07" db="EMBL/GenBank/DDBJ databases">
        <title>Genome of Haloechinothrix sp.</title>
        <authorList>
            <person name="Tang S.-K."/>
            <person name="Yang L."/>
            <person name="Zhu W.-Y."/>
        </authorList>
    </citation>
    <scope>NUCLEOTIDE SEQUENCE [LARGE SCALE GENOMIC DNA]</scope>
    <source>
        <strain evidence="3 4">YIM 98757</strain>
    </source>
</reference>
<comment type="similarity">
    <text evidence="1">Belongs to the YciI family.</text>
</comment>
<comment type="caution">
    <text evidence="3">The sequence shown here is derived from an EMBL/GenBank/DDBJ whole genome shotgun (WGS) entry which is preliminary data.</text>
</comment>
<dbReference type="InterPro" id="IPR011008">
    <property type="entry name" value="Dimeric_a/b-barrel"/>
</dbReference>
<proteinExistence type="inferred from homology"/>
<dbReference type="PANTHER" id="PTHR35174:SF3">
    <property type="entry name" value="BLL7171 PROTEIN"/>
    <property type="match status" value="1"/>
</dbReference>
<dbReference type="Pfam" id="PF03795">
    <property type="entry name" value="YCII"/>
    <property type="match status" value="1"/>
</dbReference>
<dbReference type="PANTHER" id="PTHR35174">
    <property type="entry name" value="BLL7171 PROTEIN-RELATED"/>
    <property type="match status" value="1"/>
</dbReference>
<dbReference type="AlphaFoldDB" id="A0A838A9H8"/>
<evidence type="ECO:0000313" key="4">
    <source>
        <dbReference type="Proteomes" id="UP000582974"/>
    </source>
</evidence>
<accession>A0A838A9H8</accession>
<dbReference type="Gene3D" id="3.30.70.1060">
    <property type="entry name" value="Dimeric alpha+beta barrel"/>
    <property type="match status" value="1"/>
</dbReference>
<dbReference type="SUPFAM" id="SSF54909">
    <property type="entry name" value="Dimeric alpha+beta barrel"/>
    <property type="match status" value="1"/>
</dbReference>
<evidence type="ECO:0000313" key="3">
    <source>
        <dbReference type="EMBL" id="MBA0125322.1"/>
    </source>
</evidence>
<dbReference type="RefSeq" id="WP_180892130.1">
    <property type="nucleotide sequence ID" value="NZ_JACCKD010000002.1"/>
</dbReference>
<protein>
    <submittedName>
        <fullName evidence="3">YciI family protein</fullName>
    </submittedName>
</protein>
<keyword evidence="4" id="KW-1185">Reference proteome</keyword>
<gene>
    <name evidence="3" type="ORF">H0B56_07190</name>
</gene>
<name>A0A838A9H8_9PSEU</name>
<organism evidence="3 4">
    <name type="scientific">Haloechinothrix aidingensis</name>
    <dbReference type="NCBI Taxonomy" id="2752311"/>
    <lineage>
        <taxon>Bacteria</taxon>
        <taxon>Bacillati</taxon>
        <taxon>Actinomycetota</taxon>
        <taxon>Actinomycetes</taxon>
        <taxon>Pseudonocardiales</taxon>
        <taxon>Pseudonocardiaceae</taxon>
        <taxon>Haloechinothrix</taxon>
    </lineage>
</organism>
<dbReference type="InterPro" id="IPR005545">
    <property type="entry name" value="YCII"/>
</dbReference>
<evidence type="ECO:0000259" key="2">
    <source>
        <dbReference type="Pfam" id="PF03795"/>
    </source>
</evidence>
<dbReference type="Proteomes" id="UP000582974">
    <property type="component" value="Unassembled WGS sequence"/>
</dbReference>
<feature type="domain" description="YCII-related" evidence="2">
    <location>
        <begin position="1"/>
        <end position="123"/>
    </location>
</feature>
<dbReference type="EMBL" id="JACCKD010000002">
    <property type="protein sequence ID" value="MBA0125322.1"/>
    <property type="molecule type" value="Genomic_DNA"/>
</dbReference>
<sequence>MKYLILLHSNPTSWKHPMFLHQGTELSQEEQDARMAEFGALMEEISNSGELVDGQPLADPVLGKTIRTRDGELAVTDGPFADSKEQMAGYFVVDCDSIDRAVEIASRFPDTRDGVAEVRPIMDQSGSEM</sequence>
<evidence type="ECO:0000256" key="1">
    <source>
        <dbReference type="ARBA" id="ARBA00007689"/>
    </source>
</evidence>